<accession>A0A811UB50</accession>
<protein>
    <submittedName>
        <fullName evidence="2">(Mediterranean fruit fly) hypothetical protein</fullName>
    </submittedName>
</protein>
<dbReference type="Proteomes" id="UP000606786">
    <property type="component" value="Unassembled WGS sequence"/>
</dbReference>
<reference evidence="2" key="1">
    <citation type="submission" date="2020-11" db="EMBL/GenBank/DDBJ databases">
        <authorList>
            <person name="Whitehead M."/>
        </authorList>
    </citation>
    <scope>NUCLEOTIDE SEQUENCE</scope>
    <source>
        <strain evidence="2">EGII</strain>
    </source>
</reference>
<proteinExistence type="predicted"/>
<organism evidence="2 3">
    <name type="scientific">Ceratitis capitata</name>
    <name type="common">Mediterranean fruit fly</name>
    <name type="synonym">Tephritis capitata</name>
    <dbReference type="NCBI Taxonomy" id="7213"/>
    <lineage>
        <taxon>Eukaryota</taxon>
        <taxon>Metazoa</taxon>
        <taxon>Ecdysozoa</taxon>
        <taxon>Arthropoda</taxon>
        <taxon>Hexapoda</taxon>
        <taxon>Insecta</taxon>
        <taxon>Pterygota</taxon>
        <taxon>Neoptera</taxon>
        <taxon>Endopterygota</taxon>
        <taxon>Diptera</taxon>
        <taxon>Brachycera</taxon>
        <taxon>Muscomorpha</taxon>
        <taxon>Tephritoidea</taxon>
        <taxon>Tephritidae</taxon>
        <taxon>Ceratitis</taxon>
        <taxon>Ceratitis</taxon>
    </lineage>
</organism>
<sequence>MNIQDIIDRSTVGQSCSQSGKQAGRPVALQAIKLAKRQFGSPSVSCTGGPSNQQSSRVNTSVRSFGANHGAAISGVAIILSAESRWYTCDYRNVDNMTHKQSFHTLVQYT</sequence>
<evidence type="ECO:0000313" key="2">
    <source>
        <dbReference type="EMBL" id="CAD6994635.1"/>
    </source>
</evidence>
<gene>
    <name evidence="2" type="ORF">CCAP1982_LOCUS3370</name>
</gene>
<comment type="caution">
    <text evidence="2">The sequence shown here is derived from an EMBL/GenBank/DDBJ whole genome shotgun (WGS) entry which is preliminary data.</text>
</comment>
<evidence type="ECO:0000313" key="3">
    <source>
        <dbReference type="Proteomes" id="UP000606786"/>
    </source>
</evidence>
<keyword evidence="3" id="KW-1185">Reference proteome</keyword>
<dbReference type="AlphaFoldDB" id="A0A811UB50"/>
<feature type="region of interest" description="Disordered" evidence="1">
    <location>
        <begin position="1"/>
        <end position="22"/>
    </location>
</feature>
<name>A0A811UB50_CERCA</name>
<dbReference type="EMBL" id="CAJHJT010000001">
    <property type="protein sequence ID" value="CAD6994635.1"/>
    <property type="molecule type" value="Genomic_DNA"/>
</dbReference>
<feature type="region of interest" description="Disordered" evidence="1">
    <location>
        <begin position="40"/>
        <end position="60"/>
    </location>
</feature>
<feature type="compositionally biased region" description="Polar residues" evidence="1">
    <location>
        <begin position="11"/>
        <end position="21"/>
    </location>
</feature>
<evidence type="ECO:0000256" key="1">
    <source>
        <dbReference type="SAM" id="MobiDB-lite"/>
    </source>
</evidence>